<dbReference type="PANTHER" id="PTHR22847:SF637">
    <property type="entry name" value="WD REPEAT DOMAIN 5B"/>
    <property type="match status" value="1"/>
</dbReference>
<keyword evidence="5" id="KW-1185">Reference proteome</keyword>
<evidence type="ECO:0000256" key="1">
    <source>
        <dbReference type="ARBA" id="ARBA00022574"/>
    </source>
</evidence>
<organism evidence="4 5">
    <name type="scientific">Marasmiellus scandens</name>
    <dbReference type="NCBI Taxonomy" id="2682957"/>
    <lineage>
        <taxon>Eukaryota</taxon>
        <taxon>Fungi</taxon>
        <taxon>Dikarya</taxon>
        <taxon>Basidiomycota</taxon>
        <taxon>Agaricomycotina</taxon>
        <taxon>Agaricomycetes</taxon>
        <taxon>Agaricomycetidae</taxon>
        <taxon>Agaricales</taxon>
        <taxon>Marasmiineae</taxon>
        <taxon>Omphalotaceae</taxon>
        <taxon>Marasmiellus</taxon>
    </lineage>
</organism>
<sequence>MSPALVWKPSATIVTDGDPGSDGVTAMQFSADGRFLAVGSGCSVEIWDVREDIITNSFHVGGATTSVRCLQWFRHCYALVTGHDDGGMYSTTLLATGPSLSGFRADGHHSTIKAISLWEDVVLAAATSRSVQIWELINNQTWTMRGTLPASPAIGPSTPTPEQVSQSIHWLSGQEVLVSYEGLSVARFGIRCYGPLEAELLGVHRMAGLVNDICLPTKNILVCDSVLNQYQLYSWADLRTTQLSPLPASFVPRSRQFNRALPVSKAVFCTEDTVVGGSGGKCLLWDLSGRRLADLTCPEYGDRTISSVSCAYDYSLDKPRLATAIDGGRNNTIILWETVEDKEDIVHEDAIGPAADHTTPSPVDIRQNWRHLNREQFSLVILVVSIIFYVLMSM</sequence>
<keyword evidence="3" id="KW-0472">Membrane</keyword>
<dbReference type="EMBL" id="JBANRG010000056">
    <property type="protein sequence ID" value="KAK7442952.1"/>
    <property type="molecule type" value="Genomic_DNA"/>
</dbReference>
<accession>A0ABR1IYJ5</accession>
<dbReference type="PANTHER" id="PTHR22847">
    <property type="entry name" value="WD40 REPEAT PROTEIN"/>
    <property type="match status" value="1"/>
</dbReference>
<dbReference type="InterPro" id="IPR015943">
    <property type="entry name" value="WD40/YVTN_repeat-like_dom_sf"/>
</dbReference>
<keyword evidence="1" id="KW-0853">WD repeat</keyword>
<dbReference type="SMART" id="SM00320">
    <property type="entry name" value="WD40"/>
    <property type="match status" value="3"/>
</dbReference>
<keyword evidence="3" id="KW-1133">Transmembrane helix</keyword>
<evidence type="ECO:0000256" key="3">
    <source>
        <dbReference type="SAM" id="Phobius"/>
    </source>
</evidence>
<comment type="caution">
    <text evidence="4">The sequence shown here is derived from an EMBL/GenBank/DDBJ whole genome shotgun (WGS) entry which is preliminary data.</text>
</comment>
<dbReference type="Pfam" id="PF00400">
    <property type="entry name" value="WD40"/>
    <property type="match status" value="1"/>
</dbReference>
<protein>
    <recommendedName>
        <fullName evidence="6">WD40 repeat-like protein</fullName>
    </recommendedName>
</protein>
<reference evidence="4 5" key="1">
    <citation type="submission" date="2024-01" db="EMBL/GenBank/DDBJ databases">
        <title>A draft genome for the cacao thread blight pathogen Marasmiellus scandens.</title>
        <authorList>
            <person name="Baruah I.K."/>
            <person name="Leung J."/>
            <person name="Bukari Y."/>
            <person name="Amoako-Attah I."/>
            <person name="Meinhardt L.W."/>
            <person name="Bailey B.A."/>
            <person name="Cohen S.P."/>
        </authorList>
    </citation>
    <scope>NUCLEOTIDE SEQUENCE [LARGE SCALE GENOMIC DNA]</scope>
    <source>
        <strain evidence="4 5">GH-19</strain>
    </source>
</reference>
<proteinExistence type="predicted"/>
<feature type="transmembrane region" description="Helical" evidence="3">
    <location>
        <begin position="376"/>
        <end position="392"/>
    </location>
</feature>
<evidence type="ECO:0000313" key="4">
    <source>
        <dbReference type="EMBL" id="KAK7442952.1"/>
    </source>
</evidence>
<dbReference type="Gene3D" id="2.130.10.10">
    <property type="entry name" value="YVTN repeat-like/Quinoprotein amine dehydrogenase"/>
    <property type="match status" value="2"/>
</dbReference>
<keyword evidence="2" id="KW-0677">Repeat</keyword>
<dbReference type="InterPro" id="IPR001680">
    <property type="entry name" value="WD40_rpt"/>
</dbReference>
<dbReference type="Proteomes" id="UP001498398">
    <property type="component" value="Unassembled WGS sequence"/>
</dbReference>
<gene>
    <name evidence="4" type="ORF">VKT23_015896</name>
</gene>
<name>A0ABR1IYJ5_9AGAR</name>
<dbReference type="SUPFAM" id="SSF50978">
    <property type="entry name" value="WD40 repeat-like"/>
    <property type="match status" value="1"/>
</dbReference>
<evidence type="ECO:0000256" key="2">
    <source>
        <dbReference type="ARBA" id="ARBA00022737"/>
    </source>
</evidence>
<keyword evidence="3" id="KW-0812">Transmembrane</keyword>
<dbReference type="InterPro" id="IPR036322">
    <property type="entry name" value="WD40_repeat_dom_sf"/>
</dbReference>
<evidence type="ECO:0008006" key="6">
    <source>
        <dbReference type="Google" id="ProtNLM"/>
    </source>
</evidence>
<evidence type="ECO:0000313" key="5">
    <source>
        <dbReference type="Proteomes" id="UP001498398"/>
    </source>
</evidence>